<evidence type="ECO:0000256" key="4">
    <source>
        <dbReference type="PROSITE-ProRule" id="PRU00433"/>
    </source>
</evidence>
<sequence>MPFRCICLPIAAVTCASAPLLAQDIDAGRQLVQTYCAECHDVGPEGGISPLPGAPPFSTLHERYDVDLLEEALVEGLVTGHETMPEFEFDPSQARAIIDYLQGLETLRIKPPGDPLQRPASATFGELTFQFYCSTCHGKEGRADTPAAAMFSATDLGYLASANGGTFPTERVRAIIDGREDIVGHTGVRMPPWARLFAHELEKVGSDEERERLIALRIADLVAYLQSIQVE</sequence>
<dbReference type="InterPro" id="IPR009056">
    <property type="entry name" value="Cyt_c-like_dom"/>
</dbReference>
<accession>A0A1K2HX84</accession>
<gene>
    <name evidence="7" type="ORF">SAMN02983003_1666</name>
</gene>
<dbReference type="GO" id="GO:0046872">
    <property type="term" value="F:metal ion binding"/>
    <property type="evidence" value="ECO:0007669"/>
    <property type="project" value="UniProtKB-KW"/>
</dbReference>
<evidence type="ECO:0000256" key="5">
    <source>
        <dbReference type="SAM" id="SignalP"/>
    </source>
</evidence>
<dbReference type="SUPFAM" id="SSF46626">
    <property type="entry name" value="Cytochrome c"/>
    <property type="match status" value="2"/>
</dbReference>
<keyword evidence="8" id="KW-1185">Reference proteome</keyword>
<keyword evidence="5" id="KW-0732">Signal</keyword>
<dbReference type="GO" id="GO:0009055">
    <property type="term" value="F:electron transfer activity"/>
    <property type="evidence" value="ECO:0007669"/>
    <property type="project" value="InterPro"/>
</dbReference>
<proteinExistence type="predicted"/>
<feature type="domain" description="Cytochrome c" evidence="6">
    <location>
        <begin position="120"/>
        <end position="229"/>
    </location>
</feature>
<dbReference type="STRING" id="665118.SAMN02983003_1666"/>
<keyword evidence="3 4" id="KW-0408">Iron</keyword>
<dbReference type="Gene3D" id="1.10.760.10">
    <property type="entry name" value="Cytochrome c-like domain"/>
    <property type="match status" value="2"/>
</dbReference>
<reference evidence="7 8" key="1">
    <citation type="submission" date="2016-11" db="EMBL/GenBank/DDBJ databases">
        <authorList>
            <person name="Jaros S."/>
            <person name="Januszkiewicz K."/>
            <person name="Wedrychowicz H."/>
        </authorList>
    </citation>
    <scope>NUCLEOTIDE SEQUENCE [LARGE SCALE GENOMIC DNA]</scope>
    <source>
        <strain evidence="7 8">ATCC 23634</strain>
    </source>
</reference>
<feature type="domain" description="Cytochrome c" evidence="6">
    <location>
        <begin position="23"/>
        <end position="105"/>
    </location>
</feature>
<evidence type="ECO:0000313" key="7">
    <source>
        <dbReference type="EMBL" id="SFZ83472.1"/>
    </source>
</evidence>
<dbReference type="InterPro" id="IPR036909">
    <property type="entry name" value="Cyt_c-like_dom_sf"/>
</dbReference>
<organism evidence="7 8">
    <name type="scientific">Devosia enhydra</name>
    <dbReference type="NCBI Taxonomy" id="665118"/>
    <lineage>
        <taxon>Bacteria</taxon>
        <taxon>Pseudomonadati</taxon>
        <taxon>Pseudomonadota</taxon>
        <taxon>Alphaproteobacteria</taxon>
        <taxon>Hyphomicrobiales</taxon>
        <taxon>Devosiaceae</taxon>
        <taxon>Devosia</taxon>
    </lineage>
</organism>
<evidence type="ECO:0000256" key="1">
    <source>
        <dbReference type="ARBA" id="ARBA00022617"/>
    </source>
</evidence>
<dbReference type="EMBL" id="FPKU01000001">
    <property type="protein sequence ID" value="SFZ83472.1"/>
    <property type="molecule type" value="Genomic_DNA"/>
</dbReference>
<feature type="signal peptide" evidence="5">
    <location>
        <begin position="1"/>
        <end position="22"/>
    </location>
</feature>
<evidence type="ECO:0000313" key="8">
    <source>
        <dbReference type="Proteomes" id="UP000183447"/>
    </source>
</evidence>
<dbReference type="AlphaFoldDB" id="A0A1K2HX84"/>
<dbReference type="PROSITE" id="PS51007">
    <property type="entry name" value="CYTC"/>
    <property type="match status" value="2"/>
</dbReference>
<dbReference type="Proteomes" id="UP000183447">
    <property type="component" value="Unassembled WGS sequence"/>
</dbReference>
<keyword evidence="1 4" id="KW-0349">Heme</keyword>
<evidence type="ECO:0000256" key="3">
    <source>
        <dbReference type="ARBA" id="ARBA00023004"/>
    </source>
</evidence>
<evidence type="ECO:0000256" key="2">
    <source>
        <dbReference type="ARBA" id="ARBA00022723"/>
    </source>
</evidence>
<name>A0A1K2HX84_9HYPH</name>
<keyword evidence="2 4" id="KW-0479">Metal-binding</keyword>
<feature type="chain" id="PRO_5012905171" evidence="5">
    <location>
        <begin position="23"/>
        <end position="231"/>
    </location>
</feature>
<evidence type="ECO:0000259" key="6">
    <source>
        <dbReference type="PROSITE" id="PS51007"/>
    </source>
</evidence>
<dbReference type="GO" id="GO:0020037">
    <property type="term" value="F:heme binding"/>
    <property type="evidence" value="ECO:0007669"/>
    <property type="project" value="InterPro"/>
</dbReference>
<protein>
    <submittedName>
        <fullName evidence="7">Cytochrome C oxidase, cbb3-type, subunit III</fullName>
    </submittedName>
</protein>
<dbReference type="Pfam" id="PF13442">
    <property type="entry name" value="Cytochrome_CBB3"/>
    <property type="match status" value="1"/>
</dbReference>